<reference evidence="2 3" key="1">
    <citation type="journal article" date="2019" name="Commun. Biol.">
        <title>The bagworm genome reveals a unique fibroin gene that provides high tensile strength.</title>
        <authorList>
            <person name="Kono N."/>
            <person name="Nakamura H."/>
            <person name="Ohtoshi R."/>
            <person name="Tomita M."/>
            <person name="Numata K."/>
            <person name="Arakawa K."/>
        </authorList>
    </citation>
    <scope>NUCLEOTIDE SEQUENCE [LARGE SCALE GENOMIC DNA]</scope>
</reference>
<sequence>MHMHTHKHARTLSRKRAPAQTPSTQTCGRKRDTVLVPELTDAPRRLLLKLDCVWCAIIGDLITSPMITFDDDGTDDRPHIIVCGRSRRLGLFEECSTPHIEWVLYHLYRYWALTSSGTSRTAGCRTHVRAALSRIRAFSNNILWLCAAAESLPLGRIGRWSGREIARSALSLARSAQVERDNESCFFVLKVQLIRSNLRNGGLYEIAEVDRFTAQDLHVLLPNTTPGLRYGAVDATSGRNKTKATQKHADFVFTMEQFGSLDHNQLAHAGHDVILSVPNNKRAYGRCAIAQTKINKTRAVAG</sequence>
<dbReference type="OrthoDB" id="1737200at2759"/>
<dbReference type="EMBL" id="BGZK01000057">
    <property type="protein sequence ID" value="GBP13441.1"/>
    <property type="molecule type" value="Genomic_DNA"/>
</dbReference>
<dbReference type="Proteomes" id="UP000299102">
    <property type="component" value="Unassembled WGS sequence"/>
</dbReference>
<accession>A0A4C1TJH0</accession>
<comment type="caution">
    <text evidence="2">The sequence shown here is derived from an EMBL/GenBank/DDBJ whole genome shotgun (WGS) entry which is preliminary data.</text>
</comment>
<feature type="compositionally biased region" description="Basic residues" evidence="1">
    <location>
        <begin position="1"/>
        <end position="17"/>
    </location>
</feature>
<organism evidence="2 3">
    <name type="scientific">Eumeta variegata</name>
    <name type="common">Bagworm moth</name>
    <name type="synonym">Eumeta japonica</name>
    <dbReference type="NCBI Taxonomy" id="151549"/>
    <lineage>
        <taxon>Eukaryota</taxon>
        <taxon>Metazoa</taxon>
        <taxon>Ecdysozoa</taxon>
        <taxon>Arthropoda</taxon>
        <taxon>Hexapoda</taxon>
        <taxon>Insecta</taxon>
        <taxon>Pterygota</taxon>
        <taxon>Neoptera</taxon>
        <taxon>Endopterygota</taxon>
        <taxon>Lepidoptera</taxon>
        <taxon>Glossata</taxon>
        <taxon>Ditrysia</taxon>
        <taxon>Tineoidea</taxon>
        <taxon>Psychidae</taxon>
        <taxon>Oiketicinae</taxon>
        <taxon>Eumeta</taxon>
    </lineage>
</organism>
<evidence type="ECO:0000313" key="2">
    <source>
        <dbReference type="EMBL" id="GBP13441.1"/>
    </source>
</evidence>
<evidence type="ECO:0000256" key="1">
    <source>
        <dbReference type="SAM" id="MobiDB-lite"/>
    </source>
</evidence>
<feature type="region of interest" description="Disordered" evidence="1">
    <location>
        <begin position="1"/>
        <end position="28"/>
    </location>
</feature>
<dbReference type="AlphaFoldDB" id="A0A4C1TJH0"/>
<evidence type="ECO:0000313" key="3">
    <source>
        <dbReference type="Proteomes" id="UP000299102"/>
    </source>
</evidence>
<proteinExistence type="predicted"/>
<gene>
    <name evidence="2" type="ORF">EVAR_4196_1</name>
</gene>
<protein>
    <submittedName>
        <fullName evidence="2">Uncharacterized protein</fullName>
    </submittedName>
</protein>
<name>A0A4C1TJH0_EUMVA</name>
<keyword evidence="3" id="KW-1185">Reference proteome</keyword>